<sequence length="78" mass="9072">MLREEKSISQIASEAGNHTNVLNRWKNEAIQNLSQLFVDDRKGITTMKKDYEQQIEELIAEVVKLITQLSWLKKKSGR</sequence>
<evidence type="ECO:0000256" key="1">
    <source>
        <dbReference type="SAM" id="Coils"/>
    </source>
</evidence>
<feature type="coiled-coil region" evidence="1">
    <location>
        <begin position="41"/>
        <end position="68"/>
    </location>
</feature>
<comment type="caution">
    <text evidence="2">The sequence shown here is derived from an EMBL/GenBank/DDBJ whole genome shotgun (WGS) entry which is preliminary data.</text>
</comment>
<reference evidence="2 3" key="1">
    <citation type="submission" date="2016-03" db="EMBL/GenBank/DDBJ databases">
        <authorList>
            <person name="Sant'Anna F.H."/>
            <person name="Ambrosini A."/>
            <person name="Souza R."/>
            <person name="Bach E."/>
            <person name="Fernandes G."/>
            <person name="Balsanelli E."/>
            <person name="Baura V.A."/>
            <person name="Souza E.M."/>
            <person name="Passaglia L."/>
        </authorList>
    </citation>
    <scope>NUCLEOTIDE SEQUENCE [LARGE SCALE GENOMIC DNA]</scope>
    <source>
        <strain evidence="2 3">P26E</strain>
    </source>
</reference>
<evidence type="ECO:0000313" key="3">
    <source>
        <dbReference type="Proteomes" id="UP000186058"/>
    </source>
</evidence>
<evidence type="ECO:0000313" key="2">
    <source>
        <dbReference type="EMBL" id="OKP85148.1"/>
    </source>
</evidence>
<protein>
    <submittedName>
        <fullName evidence="2">Transposase</fullName>
    </submittedName>
</protein>
<dbReference type="EMBL" id="LVWI01000048">
    <property type="protein sequence ID" value="OKP85148.1"/>
    <property type="molecule type" value="Genomic_DNA"/>
</dbReference>
<organism evidence="2 3">
    <name type="scientific">Paenibacillus helianthi</name>
    <dbReference type="NCBI Taxonomy" id="1349432"/>
    <lineage>
        <taxon>Bacteria</taxon>
        <taxon>Bacillati</taxon>
        <taxon>Bacillota</taxon>
        <taxon>Bacilli</taxon>
        <taxon>Bacillales</taxon>
        <taxon>Paenibacillaceae</taxon>
        <taxon>Paenibacillus</taxon>
    </lineage>
</organism>
<proteinExistence type="predicted"/>
<gene>
    <name evidence="2" type="ORF">A3844_17685</name>
</gene>
<name>A0ABX3EMU8_9BACL</name>
<accession>A0ABX3EMU8</accession>
<dbReference type="Proteomes" id="UP000186058">
    <property type="component" value="Unassembled WGS sequence"/>
</dbReference>
<keyword evidence="3" id="KW-1185">Reference proteome</keyword>
<keyword evidence="1" id="KW-0175">Coiled coil</keyword>